<keyword evidence="6" id="KW-0489">Methyltransferase</keyword>
<evidence type="ECO:0000256" key="12">
    <source>
        <dbReference type="SAM" id="MobiDB-lite"/>
    </source>
</evidence>
<keyword evidence="14" id="KW-1185">Reference proteome</keyword>
<dbReference type="SUPFAM" id="SSF53335">
    <property type="entry name" value="S-adenosyl-L-methionine-dependent methyltransferases"/>
    <property type="match status" value="1"/>
</dbReference>
<sequence length="332" mass="36506">MQLVRAAAAGLSVPDTVITNEPAAFRDFAEQGRSVTKLFGSNTISEQGTRKLSWTRVLDAADLVDLRGIEVTTHVVQRWVPKSFEVRVIVIGEHLTAAAIHAGNAASYVDWRSDYDALTYELIDPPPDVAAGVRSLMAAFGLLAHRLGDERVFSVDLDAEIVDPARERLASIGLRPTLVTRDGAEGVREHAPYDRIIATCSVPTVPRAWRDQLVDDGLLLVDIKVGTSAGNLVLLRRDGERLEGRFTDRWAAFMAMRHHHEQPPALHTPNGEERAHVPRTRRRTRGTPTAWCGSWPTSPAYRPERGSGYGSIPTPGGRPPGRSPRRTDRTPS</sequence>
<evidence type="ECO:0000256" key="5">
    <source>
        <dbReference type="ARBA" id="ARBA00022490"/>
    </source>
</evidence>
<dbReference type="PANTHER" id="PTHR11579">
    <property type="entry name" value="PROTEIN-L-ISOASPARTATE O-METHYLTRANSFERASE"/>
    <property type="match status" value="1"/>
</dbReference>
<evidence type="ECO:0000256" key="10">
    <source>
        <dbReference type="ARBA" id="ARBA00031323"/>
    </source>
</evidence>
<dbReference type="RefSeq" id="WP_346073781.1">
    <property type="nucleotide sequence ID" value="NZ_BAAAHC010000015.1"/>
</dbReference>
<comment type="similarity">
    <text evidence="2">Belongs to the methyltransferase superfamily. L-isoaspartyl/D-aspartyl protein methyltransferase family.</text>
</comment>
<evidence type="ECO:0000256" key="1">
    <source>
        <dbReference type="ARBA" id="ARBA00004496"/>
    </source>
</evidence>
<evidence type="ECO:0000256" key="3">
    <source>
        <dbReference type="ARBA" id="ARBA00011890"/>
    </source>
</evidence>
<reference evidence="14" key="1">
    <citation type="journal article" date="2019" name="Int. J. Syst. Evol. Microbiol.">
        <title>The Global Catalogue of Microorganisms (GCM) 10K type strain sequencing project: providing services to taxonomists for standard genome sequencing and annotation.</title>
        <authorList>
            <consortium name="The Broad Institute Genomics Platform"/>
            <consortium name="The Broad Institute Genome Sequencing Center for Infectious Disease"/>
            <person name="Wu L."/>
            <person name="Ma J."/>
        </authorList>
    </citation>
    <scope>NUCLEOTIDE SEQUENCE [LARGE SCALE GENOMIC DNA]</scope>
    <source>
        <strain evidence="14">JCM 10664</strain>
    </source>
</reference>
<gene>
    <name evidence="13" type="ORF">GCM10009545_39400</name>
</gene>
<protein>
    <recommendedName>
        <fullName evidence="4">Protein-L-isoaspartate O-methyltransferase</fullName>
        <ecNumber evidence="3">2.1.1.77</ecNumber>
    </recommendedName>
    <alternativeName>
        <fullName evidence="11">L-isoaspartyl protein carboxyl methyltransferase</fullName>
    </alternativeName>
    <alternativeName>
        <fullName evidence="9">Protein L-isoaspartyl methyltransferase</fullName>
    </alternativeName>
    <alternativeName>
        <fullName evidence="10">Protein-beta-aspartate methyltransferase</fullName>
    </alternativeName>
</protein>
<dbReference type="Gene3D" id="3.40.50.150">
    <property type="entry name" value="Vaccinia Virus protein VP39"/>
    <property type="match status" value="1"/>
</dbReference>
<comment type="subcellular location">
    <subcellularLocation>
        <location evidence="1">Cytoplasm</location>
    </subcellularLocation>
</comment>
<evidence type="ECO:0000256" key="4">
    <source>
        <dbReference type="ARBA" id="ARBA00013346"/>
    </source>
</evidence>
<evidence type="ECO:0000256" key="8">
    <source>
        <dbReference type="ARBA" id="ARBA00022691"/>
    </source>
</evidence>
<evidence type="ECO:0000256" key="2">
    <source>
        <dbReference type="ARBA" id="ARBA00005369"/>
    </source>
</evidence>
<comment type="caution">
    <text evidence="13">The sequence shown here is derived from an EMBL/GenBank/DDBJ whole genome shotgun (WGS) entry which is preliminary data.</text>
</comment>
<evidence type="ECO:0000313" key="13">
    <source>
        <dbReference type="EMBL" id="GAA0532974.1"/>
    </source>
</evidence>
<dbReference type="EC" id="2.1.1.77" evidence="3"/>
<organism evidence="13 14">
    <name type="scientific">Saccharopolyspora thermophila</name>
    <dbReference type="NCBI Taxonomy" id="89367"/>
    <lineage>
        <taxon>Bacteria</taxon>
        <taxon>Bacillati</taxon>
        <taxon>Actinomycetota</taxon>
        <taxon>Actinomycetes</taxon>
        <taxon>Pseudonocardiales</taxon>
        <taxon>Pseudonocardiaceae</taxon>
        <taxon>Saccharopolyspora</taxon>
    </lineage>
</organism>
<dbReference type="Proteomes" id="UP001500220">
    <property type="component" value="Unassembled WGS sequence"/>
</dbReference>
<evidence type="ECO:0000256" key="9">
    <source>
        <dbReference type="ARBA" id="ARBA00030757"/>
    </source>
</evidence>
<name>A0ABP3N394_9PSEU</name>
<dbReference type="InterPro" id="IPR000682">
    <property type="entry name" value="PCMT"/>
</dbReference>
<evidence type="ECO:0000256" key="11">
    <source>
        <dbReference type="ARBA" id="ARBA00031350"/>
    </source>
</evidence>
<feature type="region of interest" description="Disordered" evidence="12">
    <location>
        <begin position="260"/>
        <end position="332"/>
    </location>
</feature>
<proteinExistence type="inferred from homology"/>
<dbReference type="EMBL" id="BAAAHC010000015">
    <property type="protein sequence ID" value="GAA0532974.1"/>
    <property type="molecule type" value="Genomic_DNA"/>
</dbReference>
<accession>A0ABP3N394</accession>
<dbReference type="InterPro" id="IPR029063">
    <property type="entry name" value="SAM-dependent_MTases_sf"/>
</dbReference>
<keyword evidence="5" id="KW-0963">Cytoplasm</keyword>
<dbReference type="PANTHER" id="PTHR11579:SF0">
    <property type="entry name" value="PROTEIN-L-ISOASPARTATE(D-ASPARTATE) O-METHYLTRANSFERASE"/>
    <property type="match status" value="1"/>
</dbReference>
<dbReference type="Pfam" id="PF01135">
    <property type="entry name" value="PCMT"/>
    <property type="match status" value="1"/>
</dbReference>
<keyword evidence="7" id="KW-0808">Transferase</keyword>
<evidence type="ECO:0000313" key="14">
    <source>
        <dbReference type="Proteomes" id="UP001500220"/>
    </source>
</evidence>
<evidence type="ECO:0000256" key="6">
    <source>
        <dbReference type="ARBA" id="ARBA00022603"/>
    </source>
</evidence>
<dbReference type="SUPFAM" id="SSF56059">
    <property type="entry name" value="Glutathione synthetase ATP-binding domain-like"/>
    <property type="match status" value="1"/>
</dbReference>
<keyword evidence="8" id="KW-0949">S-adenosyl-L-methionine</keyword>
<evidence type="ECO:0000256" key="7">
    <source>
        <dbReference type="ARBA" id="ARBA00022679"/>
    </source>
</evidence>